<evidence type="ECO:0000313" key="2">
    <source>
        <dbReference type="Proteomes" id="UP001210865"/>
    </source>
</evidence>
<dbReference type="RefSeq" id="WP_270078951.1">
    <property type="nucleotide sequence ID" value="NZ_CP115174.1"/>
</dbReference>
<reference evidence="1 2" key="1">
    <citation type="submission" date="2022-12" db="EMBL/GenBank/DDBJ databases">
        <title>Sphingomonas abieness sp. nov., an endophytic bacterium isolated from Abies koreana.</title>
        <authorList>
            <person name="Jiang L."/>
            <person name="Lee J."/>
        </authorList>
    </citation>
    <scope>NUCLEOTIDE SEQUENCE [LARGE SCALE GENOMIC DNA]</scope>
    <source>
        <strain evidence="2">PAMB 00755</strain>
    </source>
</reference>
<name>A0ABY7NRZ5_9SPHN</name>
<accession>A0ABY7NRZ5</accession>
<protein>
    <submittedName>
        <fullName evidence="1">Uncharacterized protein</fullName>
    </submittedName>
</protein>
<keyword evidence="2" id="KW-1185">Reference proteome</keyword>
<evidence type="ECO:0000313" key="1">
    <source>
        <dbReference type="EMBL" id="WBO24324.1"/>
    </source>
</evidence>
<dbReference type="Proteomes" id="UP001210865">
    <property type="component" value="Chromosome"/>
</dbReference>
<sequence length="487" mass="53288">MVVGKRLYHSRKWVTFHDFLRDYLLGSLGADWSNAEQAKPVEQRHQILRWYAQAVADAKPFTNPDGVTSGPMTGAIQAFLNLAYNIYLIAHHGDGQAMADIYLQRLRGTRDDAFIGALFETYAAAAFLKAGFTLSYEETKPKSHSSVEFVATWPKTGEQFSVEVKSRVHTAHLEAPDGPVDEVKRLRVGAKLAKALSKAAAHTRVVMIEINVSDQLKASGTLEGWPAAALKQIRDNEGATDKDGAPLPPAYVFVTNHAFHNDLAGTGGNIQALAAGYRIPDFGPDVRYQGFAGVMAARAKHAPMTALIESMKTHYQIPATFDGELPSTLTPGGGPPRLKFGERYAISDENGALQAGRFYNASVDPRSGTMHGAFELDDGRHIIAADALSPKELAEYSQYPDTYFGEVLKPGGKCESFVDWCDWLFETYQHTPREKLLEFMSNAKDVEQLKMLGQRELAIAYSERMASALHKPQGVAGTPDSAAKPAV</sequence>
<organism evidence="1 2">
    <name type="scientific">Sphingomonas abietis</name>
    <dbReference type="NCBI Taxonomy" id="3012344"/>
    <lineage>
        <taxon>Bacteria</taxon>
        <taxon>Pseudomonadati</taxon>
        <taxon>Pseudomonadota</taxon>
        <taxon>Alphaproteobacteria</taxon>
        <taxon>Sphingomonadales</taxon>
        <taxon>Sphingomonadaceae</taxon>
        <taxon>Sphingomonas</taxon>
    </lineage>
</organism>
<dbReference type="EMBL" id="CP115174">
    <property type="protein sequence ID" value="WBO24324.1"/>
    <property type="molecule type" value="Genomic_DNA"/>
</dbReference>
<gene>
    <name evidence="1" type="ORF">PBT88_09595</name>
</gene>
<proteinExistence type="predicted"/>